<reference evidence="1 2" key="1">
    <citation type="submission" date="2021-06" db="EMBL/GenBank/DDBJ databases">
        <authorList>
            <person name="Kallberg Y."/>
            <person name="Tangrot J."/>
            <person name="Rosling A."/>
        </authorList>
    </citation>
    <scope>NUCLEOTIDE SEQUENCE [LARGE SCALE GENOMIC DNA]</scope>
    <source>
        <strain evidence="1 2">120-4 pot B 10/14</strain>
    </source>
</reference>
<proteinExistence type="predicted"/>
<evidence type="ECO:0000313" key="2">
    <source>
        <dbReference type="Proteomes" id="UP000789901"/>
    </source>
</evidence>
<comment type="caution">
    <text evidence="1">The sequence shown here is derived from an EMBL/GenBank/DDBJ whole genome shotgun (WGS) entry which is preliminary data.</text>
</comment>
<protein>
    <submittedName>
        <fullName evidence="1">5051_t:CDS:1</fullName>
    </submittedName>
</protein>
<dbReference type="EMBL" id="CAJVQB010003346">
    <property type="protein sequence ID" value="CAG8605527.1"/>
    <property type="molecule type" value="Genomic_DNA"/>
</dbReference>
<evidence type="ECO:0000313" key="1">
    <source>
        <dbReference type="EMBL" id="CAG8605527.1"/>
    </source>
</evidence>
<name>A0ABN7UJY0_GIGMA</name>
<accession>A0ABN7UJY0</accession>
<organism evidence="1 2">
    <name type="scientific">Gigaspora margarita</name>
    <dbReference type="NCBI Taxonomy" id="4874"/>
    <lineage>
        <taxon>Eukaryota</taxon>
        <taxon>Fungi</taxon>
        <taxon>Fungi incertae sedis</taxon>
        <taxon>Mucoromycota</taxon>
        <taxon>Glomeromycotina</taxon>
        <taxon>Glomeromycetes</taxon>
        <taxon>Diversisporales</taxon>
        <taxon>Gigasporaceae</taxon>
        <taxon>Gigaspora</taxon>
    </lineage>
</organism>
<gene>
    <name evidence="1" type="ORF">GMARGA_LOCUS7098</name>
</gene>
<keyword evidence="2" id="KW-1185">Reference proteome</keyword>
<dbReference type="Proteomes" id="UP000789901">
    <property type="component" value="Unassembled WGS sequence"/>
</dbReference>
<sequence>MVNYELLWQELLTTQVANITKELNSSGHEKEVLELRLRQGLLQAGCVEGKISKEH</sequence>